<comment type="cofactor">
    <cofactor evidence="1">
        <name>siroheme</name>
        <dbReference type="ChEBI" id="CHEBI:60052"/>
    </cofactor>
</comment>
<keyword evidence="20" id="KW-1185">Reference proteome</keyword>
<dbReference type="GO" id="GO:0020037">
    <property type="term" value="F:heme binding"/>
    <property type="evidence" value="ECO:0007669"/>
    <property type="project" value="InterPro"/>
</dbReference>
<keyword evidence="9" id="KW-0521">NADP</keyword>
<dbReference type="STRING" id="320771.Cflav_PD2389"/>
<protein>
    <recommendedName>
        <fullName evidence="5">assimilatory sulfite reductase (NADPH)</fullName>
        <ecNumber evidence="5">1.8.1.2</ecNumber>
    </recommendedName>
</protein>
<reference evidence="19 20" key="1">
    <citation type="journal article" date="2011" name="J. Bacteriol.">
        <title>Genome sequence of 'Pedosphaera parvula' Ellin514, an aerobic Verrucomicrobial isolate from pasture soil.</title>
        <authorList>
            <person name="Kant R."/>
            <person name="van Passel M.W."/>
            <person name="Sangwan P."/>
            <person name="Palva A."/>
            <person name="Lucas S."/>
            <person name="Copeland A."/>
            <person name="Lapidus A."/>
            <person name="Glavina Del Rio T."/>
            <person name="Dalin E."/>
            <person name="Tice H."/>
            <person name="Bruce D."/>
            <person name="Goodwin L."/>
            <person name="Pitluck S."/>
            <person name="Chertkov O."/>
            <person name="Larimer F.W."/>
            <person name="Land M.L."/>
            <person name="Hauser L."/>
            <person name="Brettin T.S."/>
            <person name="Detter J.C."/>
            <person name="Han S."/>
            <person name="de Vos W.M."/>
            <person name="Janssen P.H."/>
            <person name="Smidt H."/>
        </authorList>
    </citation>
    <scope>NUCLEOTIDE SEQUENCE [LARGE SCALE GENOMIC DNA]</scope>
    <source>
        <strain evidence="19 20">Ellin514</strain>
    </source>
</reference>
<dbReference type="OrthoDB" id="9803707at2"/>
<dbReference type="GO" id="GO:0050311">
    <property type="term" value="F:sulfite reductase (ferredoxin) activity"/>
    <property type="evidence" value="ECO:0007669"/>
    <property type="project" value="TreeGrafter"/>
</dbReference>
<dbReference type="InterPro" id="IPR045854">
    <property type="entry name" value="NO2/SO3_Rdtase_4Fe4S_sf"/>
</dbReference>
<evidence type="ECO:0000313" key="19">
    <source>
        <dbReference type="EMBL" id="EEF59184.1"/>
    </source>
</evidence>
<dbReference type="InterPro" id="IPR006067">
    <property type="entry name" value="NO2/SO3_Rdtase_4Fe4S_dom"/>
</dbReference>
<dbReference type="InterPro" id="IPR036136">
    <property type="entry name" value="Nit/Sulf_reduc_fer-like_dom_sf"/>
</dbReference>
<evidence type="ECO:0000256" key="5">
    <source>
        <dbReference type="ARBA" id="ARBA00012604"/>
    </source>
</evidence>
<evidence type="ECO:0000256" key="3">
    <source>
        <dbReference type="ARBA" id="ARBA00004774"/>
    </source>
</evidence>
<proteinExistence type="inferred from homology"/>
<evidence type="ECO:0000313" key="20">
    <source>
        <dbReference type="Proteomes" id="UP000003688"/>
    </source>
</evidence>
<feature type="domain" description="Nitrite/Sulfite reductase ferredoxin-like" evidence="18">
    <location>
        <begin position="67"/>
        <end position="127"/>
    </location>
</feature>
<dbReference type="AlphaFoldDB" id="B9XLS7"/>
<comment type="subunit">
    <text evidence="16">Alpha(8)-beta(8). The alpha component is a flavoprotein, the beta component is a hemoprotein.</text>
</comment>
<dbReference type="Pfam" id="PF03460">
    <property type="entry name" value="NIR_SIR_ferr"/>
    <property type="match status" value="2"/>
</dbReference>
<dbReference type="PANTHER" id="PTHR11493">
    <property type="entry name" value="SULFITE REDUCTASE [NADPH] SUBUNIT BETA-RELATED"/>
    <property type="match status" value="1"/>
</dbReference>
<gene>
    <name evidence="19" type="ORF">Cflav_PD2389</name>
</gene>
<dbReference type="PANTHER" id="PTHR11493:SF47">
    <property type="entry name" value="SULFITE REDUCTASE [NADPH] SUBUNIT BETA"/>
    <property type="match status" value="1"/>
</dbReference>
<evidence type="ECO:0000256" key="10">
    <source>
        <dbReference type="ARBA" id="ARBA00023002"/>
    </source>
</evidence>
<dbReference type="RefSeq" id="WP_007416766.1">
    <property type="nucleotide sequence ID" value="NZ_ABOX02000031.1"/>
</dbReference>
<keyword evidence="7" id="KW-0349">Heme</keyword>
<dbReference type="GO" id="GO:0009337">
    <property type="term" value="C:sulfite reductase complex (NADPH)"/>
    <property type="evidence" value="ECO:0007669"/>
    <property type="project" value="TreeGrafter"/>
</dbReference>
<dbReference type="SUPFAM" id="SSF56014">
    <property type="entry name" value="Nitrite and sulphite reductase 4Fe-4S domain-like"/>
    <property type="match status" value="2"/>
</dbReference>
<evidence type="ECO:0000256" key="4">
    <source>
        <dbReference type="ARBA" id="ARBA00010429"/>
    </source>
</evidence>
<evidence type="ECO:0000256" key="14">
    <source>
        <dbReference type="ARBA" id="ARBA00052219"/>
    </source>
</evidence>
<keyword evidence="8" id="KW-0479">Metal-binding</keyword>
<keyword evidence="12" id="KW-0411">Iron-sulfur</keyword>
<evidence type="ECO:0000256" key="7">
    <source>
        <dbReference type="ARBA" id="ARBA00022617"/>
    </source>
</evidence>
<dbReference type="Pfam" id="PF01077">
    <property type="entry name" value="NIR_SIR"/>
    <property type="match status" value="1"/>
</dbReference>
<dbReference type="Proteomes" id="UP000003688">
    <property type="component" value="Unassembled WGS sequence"/>
</dbReference>
<organism evidence="19 20">
    <name type="scientific">Pedosphaera parvula (strain Ellin514)</name>
    <dbReference type="NCBI Taxonomy" id="320771"/>
    <lineage>
        <taxon>Bacteria</taxon>
        <taxon>Pseudomonadati</taxon>
        <taxon>Verrucomicrobiota</taxon>
        <taxon>Pedosphaerae</taxon>
        <taxon>Pedosphaerales</taxon>
        <taxon>Pedosphaeraceae</taxon>
        <taxon>Pedosphaera</taxon>
    </lineage>
</organism>
<feature type="domain" description="Nitrite/Sulfite reductase ferredoxin-like" evidence="18">
    <location>
        <begin position="343"/>
        <end position="411"/>
    </location>
</feature>
<evidence type="ECO:0000259" key="17">
    <source>
        <dbReference type="Pfam" id="PF01077"/>
    </source>
</evidence>
<keyword evidence="11" id="KW-0408">Iron</keyword>
<evidence type="ECO:0000256" key="8">
    <source>
        <dbReference type="ARBA" id="ARBA00022723"/>
    </source>
</evidence>
<dbReference type="FunFam" id="3.30.413.10:FF:000003">
    <property type="entry name" value="Sulfite reductase [NADPH] hemoprotein beta-component"/>
    <property type="match status" value="1"/>
</dbReference>
<evidence type="ECO:0000256" key="15">
    <source>
        <dbReference type="ARBA" id="ARBA00057160"/>
    </source>
</evidence>
<dbReference type="NCBIfam" id="NF010029">
    <property type="entry name" value="PRK13504.1"/>
    <property type="match status" value="1"/>
</dbReference>
<dbReference type="InterPro" id="IPR005117">
    <property type="entry name" value="NiRdtase/SiRdtase_haem-b_fer"/>
</dbReference>
<dbReference type="GO" id="GO:0051539">
    <property type="term" value="F:4 iron, 4 sulfur cluster binding"/>
    <property type="evidence" value="ECO:0007669"/>
    <property type="project" value="UniProtKB-KW"/>
</dbReference>
<comment type="caution">
    <text evidence="19">The sequence shown here is derived from an EMBL/GenBank/DDBJ whole genome shotgun (WGS) entry which is preliminary data.</text>
</comment>
<comment type="pathway">
    <text evidence="3">Sulfur metabolism; hydrogen sulfide biosynthesis; hydrogen sulfide from sulfite (NADPH route): step 1/1.</text>
</comment>
<dbReference type="PRINTS" id="PR00397">
    <property type="entry name" value="SIROHAEM"/>
</dbReference>
<accession>B9XLS7</accession>
<keyword evidence="6" id="KW-0004">4Fe-4S</keyword>
<evidence type="ECO:0000256" key="1">
    <source>
        <dbReference type="ARBA" id="ARBA00001929"/>
    </source>
</evidence>
<dbReference type="EMBL" id="ABOX02000031">
    <property type="protein sequence ID" value="EEF59184.1"/>
    <property type="molecule type" value="Genomic_DNA"/>
</dbReference>
<name>B9XLS7_PEDPL</name>
<dbReference type="InterPro" id="IPR045169">
    <property type="entry name" value="NO2/SO3_Rdtase_4Fe4S_prot"/>
</dbReference>
<evidence type="ECO:0000256" key="2">
    <source>
        <dbReference type="ARBA" id="ARBA00001966"/>
    </source>
</evidence>
<dbReference type="SUPFAM" id="SSF55124">
    <property type="entry name" value="Nitrite/Sulfite reductase N-terminal domain-like"/>
    <property type="match status" value="2"/>
</dbReference>
<evidence type="ECO:0000259" key="18">
    <source>
        <dbReference type="Pfam" id="PF03460"/>
    </source>
</evidence>
<dbReference type="GO" id="GO:0004783">
    <property type="term" value="F:sulfite reductase (NADPH) activity"/>
    <property type="evidence" value="ECO:0007669"/>
    <property type="project" value="UniProtKB-EC"/>
</dbReference>
<comment type="similarity">
    <text evidence="4">Belongs to the nitrite and sulfite reductase 4Fe-4S domain family.</text>
</comment>
<evidence type="ECO:0000256" key="6">
    <source>
        <dbReference type="ARBA" id="ARBA00022485"/>
    </source>
</evidence>
<dbReference type="GO" id="GO:0046872">
    <property type="term" value="F:metal ion binding"/>
    <property type="evidence" value="ECO:0007669"/>
    <property type="project" value="UniProtKB-KW"/>
</dbReference>
<feature type="domain" description="Nitrite/sulphite reductase 4Fe-4S" evidence="17">
    <location>
        <begin position="165"/>
        <end position="324"/>
    </location>
</feature>
<evidence type="ECO:0000256" key="13">
    <source>
        <dbReference type="ARBA" id="ARBA00023192"/>
    </source>
</evidence>
<comment type="cofactor">
    <cofactor evidence="2">
        <name>[4Fe-4S] cluster</name>
        <dbReference type="ChEBI" id="CHEBI:49883"/>
    </cofactor>
</comment>
<evidence type="ECO:0000256" key="16">
    <source>
        <dbReference type="ARBA" id="ARBA00062253"/>
    </source>
</evidence>
<keyword evidence="13" id="KW-0028">Amino-acid biosynthesis</keyword>
<dbReference type="GO" id="GO:0000103">
    <property type="term" value="P:sulfate assimilation"/>
    <property type="evidence" value="ECO:0007669"/>
    <property type="project" value="UniProtKB-ARBA"/>
</dbReference>
<dbReference type="PROSITE" id="PS00365">
    <property type="entry name" value="NIR_SIR"/>
    <property type="match status" value="1"/>
</dbReference>
<dbReference type="GO" id="GO:0019344">
    <property type="term" value="P:cysteine biosynthetic process"/>
    <property type="evidence" value="ECO:0007669"/>
    <property type="project" value="UniProtKB-KW"/>
</dbReference>
<comment type="function">
    <text evidence="15">Component of the sulfite reductase complex that catalyzes the 6-electron reduction of sulfite to sulfide. This is one of several activities required for the biosynthesis of L-cysteine from sulfate.</text>
</comment>
<evidence type="ECO:0000256" key="11">
    <source>
        <dbReference type="ARBA" id="ARBA00023004"/>
    </source>
</evidence>
<evidence type="ECO:0000256" key="9">
    <source>
        <dbReference type="ARBA" id="ARBA00022857"/>
    </source>
</evidence>
<dbReference type="Gene3D" id="3.30.413.10">
    <property type="entry name" value="Sulfite Reductase Hemoprotein, domain 1"/>
    <property type="match status" value="2"/>
</dbReference>
<keyword evidence="10 19" id="KW-0560">Oxidoreductase</keyword>
<dbReference type="EC" id="1.8.1.2" evidence="5"/>
<evidence type="ECO:0000256" key="12">
    <source>
        <dbReference type="ARBA" id="ARBA00023014"/>
    </source>
</evidence>
<comment type="catalytic activity">
    <reaction evidence="14">
        <text>hydrogen sulfide + 3 NADP(+) + 3 H2O = sulfite + 3 NADPH + 4 H(+)</text>
        <dbReference type="Rhea" id="RHEA:13801"/>
        <dbReference type="ChEBI" id="CHEBI:15377"/>
        <dbReference type="ChEBI" id="CHEBI:15378"/>
        <dbReference type="ChEBI" id="CHEBI:17359"/>
        <dbReference type="ChEBI" id="CHEBI:29919"/>
        <dbReference type="ChEBI" id="CHEBI:57783"/>
        <dbReference type="ChEBI" id="CHEBI:58349"/>
        <dbReference type="EC" id="1.8.1.2"/>
    </reaction>
</comment>
<sequence length="562" mass="62569">MITDPAPAKLSRNEGLKEACPTLSGNIGATLANTTVDRFSDDDYEFLKFHGIYQGDDRDKRKVAKHYQFMVRGRLPGGVVSPDHYLMFDRLAMQYGNQTLRITSRQGFQFHGVVKSSLGPLMKGINEALATTVAACGDVNRNVMAPATPATSRLVEQVLEDARKVSNALLPHTKAYHQIWVEGKELTLEDESNKTFVDPLYGKTYLPRKFKTAFAIPPLNDVDIFTNCVGFIAIVENDKLVGYNLIAGGGLGMSHGNVQTYPRLADVIGFITPEKVVEAAKAVLTVHRDFGDRTNRKHARLKYVLEEKGVEWFRNEIEQRLGFKLETAKAYQFTKQGDLFGWHEQFDGNHFLGLYVESGRVKDTDKFQLMTALRKIVEQFRTEVRLTPSQNIILANVKPADREPITKILAQHGIPVENQASIIRQASMACPALPTCGLALAESERVLPDILGRIEGLLAEVGLQDEEIIIRMTGCPNGCARSMMSEIGLVGRAPNKYQLYLGGNRSSTRLNRLYKENVKTDDLTNELRPVLARFAQERNPGEHFGDFCDRLLLKDGAGPASA</sequence>
<dbReference type="InterPro" id="IPR006066">
    <property type="entry name" value="NO2/SO3_Rdtase_FeS/sirohaem_BS"/>
</dbReference>
<keyword evidence="13" id="KW-0198">Cysteine biosynthesis</keyword>